<keyword evidence="2" id="KW-0812">Transmembrane</keyword>
<dbReference type="OrthoDB" id="3596604at2759"/>
<proteinExistence type="predicted"/>
<keyword evidence="2" id="KW-0472">Membrane</keyword>
<dbReference type="AlphaFoldDB" id="A0A6A6ZJN4"/>
<feature type="transmembrane region" description="Helical" evidence="2">
    <location>
        <begin position="532"/>
        <end position="555"/>
    </location>
</feature>
<name>A0A6A6ZJN4_9PLEO</name>
<evidence type="ECO:0000256" key="2">
    <source>
        <dbReference type="SAM" id="Phobius"/>
    </source>
</evidence>
<evidence type="ECO:0000313" key="4">
    <source>
        <dbReference type="Proteomes" id="UP000799424"/>
    </source>
</evidence>
<feature type="compositionally biased region" description="Basic and acidic residues" evidence="1">
    <location>
        <begin position="1"/>
        <end position="15"/>
    </location>
</feature>
<sequence>MFHDMETSNIDEQRLPDATTSFQLSLRAAPPQPNTKTHPAPESPQDVGLTNFGLHAKQSSSGRLRRHQSAPACLWTELKSPADPTSYAKLTGYPSNYQGQEILRYYCRAWQRMRILINSSSRLFLTAMFCALCAHIVKRYESKENLTTTDTIWLNGFLTAIPLFIMLNFRSSLQSYAKILRWWILARWEWPLGQFDLILDIASIKAVFKLLWQARTISVALIGLTYDLGPAADGLIRSGSVSVSNVEDAATFRHAHFYGAATTPSMYLRRGRNGAARSLGLQELCSGQYAGFSAPTCPTWRYSLRGQSEDFLEPLDSSQSYMTANAECTRHSVVSRNATSVTYDSTDGEQQSSIKTLFFNSDDHNPDYALSYTYVDEMGGLTRGREASSYATFYVLYRAVNTTRDESIRLFKCRNEVSGYGEIFSKINTAATHAVAAAKSYRPNLTEEAIRDPPQMLNTKTYSALNACSIGFVDLLEKHPAEPNTTLVASTIAQFSMLAVAGLDQGHPASLQIWKQGRQPYRASRTKINWPFLLANVCAAQLIQTVFLLAGIILANDIIVKEELQICTARLLAPVAQKMGSHGSLLRVDEVVKTHDVTLRYGWEERNGLKRVVIHERRSGEPMGKYRKFLEGKNG</sequence>
<keyword evidence="4" id="KW-1185">Reference proteome</keyword>
<protein>
    <submittedName>
        <fullName evidence="3">Uncharacterized protein</fullName>
    </submittedName>
</protein>
<dbReference type="EMBL" id="MU006237">
    <property type="protein sequence ID" value="KAF2821311.1"/>
    <property type="molecule type" value="Genomic_DNA"/>
</dbReference>
<evidence type="ECO:0000256" key="1">
    <source>
        <dbReference type="SAM" id="MobiDB-lite"/>
    </source>
</evidence>
<feature type="region of interest" description="Disordered" evidence="1">
    <location>
        <begin position="1"/>
        <end position="50"/>
    </location>
</feature>
<dbReference type="Proteomes" id="UP000799424">
    <property type="component" value="Unassembled WGS sequence"/>
</dbReference>
<gene>
    <name evidence="3" type="ORF">CC86DRAFT_426541</name>
</gene>
<feature type="transmembrane region" description="Helical" evidence="2">
    <location>
        <begin position="152"/>
        <end position="169"/>
    </location>
</feature>
<reference evidence="3" key="1">
    <citation type="journal article" date="2020" name="Stud. Mycol.">
        <title>101 Dothideomycetes genomes: a test case for predicting lifestyles and emergence of pathogens.</title>
        <authorList>
            <person name="Haridas S."/>
            <person name="Albert R."/>
            <person name="Binder M."/>
            <person name="Bloem J."/>
            <person name="Labutti K."/>
            <person name="Salamov A."/>
            <person name="Andreopoulos B."/>
            <person name="Baker S."/>
            <person name="Barry K."/>
            <person name="Bills G."/>
            <person name="Bluhm B."/>
            <person name="Cannon C."/>
            <person name="Castanera R."/>
            <person name="Culley D."/>
            <person name="Daum C."/>
            <person name="Ezra D."/>
            <person name="Gonzalez J."/>
            <person name="Henrissat B."/>
            <person name="Kuo A."/>
            <person name="Liang C."/>
            <person name="Lipzen A."/>
            <person name="Lutzoni F."/>
            <person name="Magnuson J."/>
            <person name="Mondo S."/>
            <person name="Nolan M."/>
            <person name="Ohm R."/>
            <person name="Pangilinan J."/>
            <person name="Park H.-J."/>
            <person name="Ramirez L."/>
            <person name="Alfaro M."/>
            <person name="Sun H."/>
            <person name="Tritt A."/>
            <person name="Yoshinaga Y."/>
            <person name="Zwiers L.-H."/>
            <person name="Turgeon B."/>
            <person name="Goodwin S."/>
            <person name="Spatafora J."/>
            <person name="Crous P."/>
            <person name="Grigoriev I."/>
        </authorList>
    </citation>
    <scope>NUCLEOTIDE SEQUENCE</scope>
    <source>
        <strain evidence="3">CBS 113818</strain>
    </source>
</reference>
<evidence type="ECO:0000313" key="3">
    <source>
        <dbReference type="EMBL" id="KAF2821311.1"/>
    </source>
</evidence>
<keyword evidence="2" id="KW-1133">Transmembrane helix</keyword>
<feature type="transmembrane region" description="Helical" evidence="2">
    <location>
        <begin position="122"/>
        <end position="140"/>
    </location>
</feature>
<accession>A0A6A6ZJN4</accession>
<organism evidence="3 4">
    <name type="scientific">Ophiobolus disseminans</name>
    <dbReference type="NCBI Taxonomy" id="1469910"/>
    <lineage>
        <taxon>Eukaryota</taxon>
        <taxon>Fungi</taxon>
        <taxon>Dikarya</taxon>
        <taxon>Ascomycota</taxon>
        <taxon>Pezizomycotina</taxon>
        <taxon>Dothideomycetes</taxon>
        <taxon>Pleosporomycetidae</taxon>
        <taxon>Pleosporales</taxon>
        <taxon>Pleosporineae</taxon>
        <taxon>Phaeosphaeriaceae</taxon>
        <taxon>Ophiobolus</taxon>
    </lineage>
</organism>